<comment type="caution">
    <text evidence="1">The sequence shown here is derived from an EMBL/GenBank/DDBJ whole genome shotgun (WGS) entry which is preliminary data.</text>
</comment>
<dbReference type="EMBL" id="LWDX02061773">
    <property type="protein sequence ID" value="OEL16861.1"/>
    <property type="molecule type" value="Genomic_DNA"/>
</dbReference>
<gene>
    <name evidence="1" type="ORF">BAE44_0022117</name>
</gene>
<protein>
    <recommendedName>
        <fullName evidence="3">F-box domain-containing protein</fullName>
    </recommendedName>
</protein>
<name>A0A1E5UVF6_9POAL</name>
<proteinExistence type="predicted"/>
<evidence type="ECO:0000313" key="2">
    <source>
        <dbReference type="Proteomes" id="UP000095767"/>
    </source>
</evidence>
<dbReference type="AlphaFoldDB" id="A0A1E5UVF6"/>
<evidence type="ECO:0008006" key="3">
    <source>
        <dbReference type="Google" id="ProtNLM"/>
    </source>
</evidence>
<accession>A0A1E5UVF6</accession>
<dbReference type="Proteomes" id="UP000095767">
    <property type="component" value="Unassembled WGS sequence"/>
</dbReference>
<keyword evidence="2" id="KW-1185">Reference proteome</keyword>
<organism evidence="1 2">
    <name type="scientific">Dichanthelium oligosanthes</name>
    <dbReference type="NCBI Taxonomy" id="888268"/>
    <lineage>
        <taxon>Eukaryota</taxon>
        <taxon>Viridiplantae</taxon>
        <taxon>Streptophyta</taxon>
        <taxon>Embryophyta</taxon>
        <taxon>Tracheophyta</taxon>
        <taxon>Spermatophyta</taxon>
        <taxon>Magnoliopsida</taxon>
        <taxon>Liliopsida</taxon>
        <taxon>Poales</taxon>
        <taxon>Poaceae</taxon>
        <taxon>PACMAD clade</taxon>
        <taxon>Panicoideae</taxon>
        <taxon>Panicodae</taxon>
        <taxon>Paniceae</taxon>
        <taxon>Dichantheliinae</taxon>
        <taxon>Dichanthelium</taxon>
    </lineage>
</organism>
<reference evidence="1 2" key="1">
    <citation type="submission" date="2016-09" db="EMBL/GenBank/DDBJ databases">
        <title>The draft genome of Dichanthelium oligosanthes: A C3 panicoid grass species.</title>
        <authorList>
            <person name="Studer A.J."/>
            <person name="Schnable J.C."/>
            <person name="Brutnell T.P."/>
        </authorList>
    </citation>
    <scope>NUCLEOTIDE SEQUENCE [LARGE SCALE GENOMIC DNA]</scope>
    <source>
        <strain evidence="2">cv. Kellogg 1175</strain>
        <tissue evidence="1">Leaf</tissue>
    </source>
</reference>
<evidence type="ECO:0000313" key="1">
    <source>
        <dbReference type="EMBL" id="OEL16861.1"/>
    </source>
</evidence>
<sequence>MLDDGTIECFMISLEHLFRCALSSPTPPDCTIVFTTDTYDDDDDDDDEDEKNYLLYCRPGDKECFKNELGEHLTILSSKLSSKIKLTSDEDEDAEQVVAPWSSLPVEMVEELVPKISFIDYLNVREVCK</sequence>